<feature type="region of interest" description="Disordered" evidence="4">
    <location>
        <begin position="400"/>
        <end position="467"/>
    </location>
</feature>
<dbReference type="OrthoDB" id="10260285at2759"/>
<dbReference type="Proteomes" id="UP000756346">
    <property type="component" value="Unassembled WGS sequence"/>
</dbReference>
<dbReference type="GO" id="GO:0016593">
    <property type="term" value="C:Cdc73/Paf1 complex"/>
    <property type="evidence" value="ECO:0007669"/>
    <property type="project" value="InterPro"/>
</dbReference>
<evidence type="ECO:0000313" key="5">
    <source>
        <dbReference type="EMBL" id="KAH7037956.1"/>
    </source>
</evidence>
<feature type="compositionally biased region" description="Basic and acidic residues" evidence="4">
    <location>
        <begin position="412"/>
        <end position="422"/>
    </location>
</feature>
<evidence type="ECO:0000256" key="1">
    <source>
        <dbReference type="ARBA" id="ARBA00004123"/>
    </source>
</evidence>
<keyword evidence="3" id="KW-0539">Nucleus</keyword>
<feature type="compositionally biased region" description="Acidic residues" evidence="4">
    <location>
        <begin position="456"/>
        <end position="467"/>
    </location>
</feature>
<dbReference type="PANTHER" id="PTHR23188">
    <property type="entry name" value="RNA POLYMERASE II-ASSOCIATED FACTOR 1 HOMOLOG"/>
    <property type="match status" value="1"/>
</dbReference>
<feature type="compositionally biased region" description="Polar residues" evidence="4">
    <location>
        <begin position="42"/>
        <end position="52"/>
    </location>
</feature>
<dbReference type="RefSeq" id="XP_046017077.1">
    <property type="nucleotide sequence ID" value="XM_046151153.1"/>
</dbReference>
<accession>A0A9P8YFC3</accession>
<proteinExistence type="inferred from homology"/>
<dbReference type="GO" id="GO:0000993">
    <property type="term" value="F:RNA polymerase II complex binding"/>
    <property type="evidence" value="ECO:0007669"/>
    <property type="project" value="TreeGrafter"/>
</dbReference>
<dbReference type="GeneID" id="70180699"/>
<evidence type="ECO:0000256" key="3">
    <source>
        <dbReference type="ARBA" id="ARBA00023242"/>
    </source>
</evidence>
<sequence length="467" mass="52445">MASSSRAGEHRPVHQDFIARIRYSNALPPPPNPPKLLDIPSTGLSSGQYTTPGFASRLAREQPLNIEADAELGMPLDLVGMPGVFDGDESSIQAPLQAQPIHPHDRHLLRPLATLGKPNVSEPSVSFLRRTEYISSITSKARPDAPLRGLSNPVKRQVKRASPEPDKDSPAYVKRKIDQSFAAAAANLKDKSRVRHPTKRNLKLLDAYPLLPDIEAFPDSGAYVTIKFSNNPVPASTVYDTRLLSSILRPIEKSEEEEAAYQAASEAHEQDPQNNPKPPTSMNYDFYLSDSAVSAEKFRKMFDIDNPNRDDESLYTHSNEAGPNFQLTRLRAYETSKETDLDHERKYDEEVILSFDNGSNGGQKAVYYYPVMQRSTVKPQRTKNIHRTIGVAQEDEQIIEKLDVTVTDPDEETKADMDRFKENPYSYEEEEAEDATDRRQQNGRHQSPERRRNGASDDDADGDEDEI</sequence>
<dbReference type="PANTHER" id="PTHR23188:SF12">
    <property type="entry name" value="RNA POLYMERASE II-ASSOCIATED FACTOR 1 HOMOLOG"/>
    <property type="match status" value="1"/>
</dbReference>
<feature type="compositionally biased region" description="Basic and acidic residues" evidence="4">
    <location>
        <begin position="435"/>
        <end position="455"/>
    </location>
</feature>
<organism evidence="5 6">
    <name type="scientific">Microdochium trichocladiopsis</name>
    <dbReference type="NCBI Taxonomy" id="1682393"/>
    <lineage>
        <taxon>Eukaryota</taxon>
        <taxon>Fungi</taxon>
        <taxon>Dikarya</taxon>
        <taxon>Ascomycota</taxon>
        <taxon>Pezizomycotina</taxon>
        <taxon>Sordariomycetes</taxon>
        <taxon>Xylariomycetidae</taxon>
        <taxon>Xylariales</taxon>
        <taxon>Microdochiaceae</taxon>
        <taxon>Microdochium</taxon>
    </lineage>
</organism>
<comment type="subcellular location">
    <subcellularLocation>
        <location evidence="1">Nucleus</location>
    </subcellularLocation>
</comment>
<dbReference type="EMBL" id="JAGTJQ010000002">
    <property type="protein sequence ID" value="KAH7037956.1"/>
    <property type="molecule type" value="Genomic_DNA"/>
</dbReference>
<reference evidence="5" key="1">
    <citation type="journal article" date="2021" name="Nat. Commun.">
        <title>Genetic determinants of endophytism in the Arabidopsis root mycobiome.</title>
        <authorList>
            <person name="Mesny F."/>
            <person name="Miyauchi S."/>
            <person name="Thiergart T."/>
            <person name="Pickel B."/>
            <person name="Atanasova L."/>
            <person name="Karlsson M."/>
            <person name="Huettel B."/>
            <person name="Barry K.W."/>
            <person name="Haridas S."/>
            <person name="Chen C."/>
            <person name="Bauer D."/>
            <person name="Andreopoulos W."/>
            <person name="Pangilinan J."/>
            <person name="LaButti K."/>
            <person name="Riley R."/>
            <person name="Lipzen A."/>
            <person name="Clum A."/>
            <person name="Drula E."/>
            <person name="Henrissat B."/>
            <person name="Kohler A."/>
            <person name="Grigoriev I.V."/>
            <person name="Martin F.M."/>
            <person name="Hacquard S."/>
        </authorList>
    </citation>
    <scope>NUCLEOTIDE SEQUENCE</scope>
    <source>
        <strain evidence="5">MPI-CAGE-CH-0230</strain>
    </source>
</reference>
<comment type="caution">
    <text evidence="5">The sequence shown here is derived from an EMBL/GenBank/DDBJ whole genome shotgun (WGS) entry which is preliminary data.</text>
</comment>
<evidence type="ECO:0000313" key="6">
    <source>
        <dbReference type="Proteomes" id="UP000756346"/>
    </source>
</evidence>
<feature type="region of interest" description="Disordered" evidence="4">
    <location>
        <begin position="21"/>
        <end position="52"/>
    </location>
</feature>
<feature type="region of interest" description="Disordered" evidence="4">
    <location>
        <begin position="255"/>
        <end position="283"/>
    </location>
</feature>
<feature type="region of interest" description="Disordered" evidence="4">
    <location>
        <begin position="142"/>
        <end position="170"/>
    </location>
</feature>
<dbReference type="GO" id="GO:0006368">
    <property type="term" value="P:transcription elongation by RNA polymerase II"/>
    <property type="evidence" value="ECO:0007669"/>
    <property type="project" value="InterPro"/>
</dbReference>
<dbReference type="InterPro" id="IPR007133">
    <property type="entry name" value="RNA_pol_II-assoc_Paf1"/>
</dbReference>
<name>A0A9P8YFC3_9PEZI</name>
<dbReference type="AlphaFoldDB" id="A0A9P8YFC3"/>
<keyword evidence="6" id="KW-1185">Reference proteome</keyword>
<evidence type="ECO:0000256" key="2">
    <source>
        <dbReference type="ARBA" id="ARBA00007560"/>
    </source>
</evidence>
<protein>
    <submittedName>
        <fullName evidence="5">RNA polymerase II-associated</fullName>
    </submittedName>
</protein>
<evidence type="ECO:0000256" key="4">
    <source>
        <dbReference type="SAM" id="MobiDB-lite"/>
    </source>
</evidence>
<gene>
    <name evidence="5" type="ORF">B0I36DRAFT_262654</name>
</gene>
<dbReference type="GO" id="GO:0003682">
    <property type="term" value="F:chromatin binding"/>
    <property type="evidence" value="ECO:0007669"/>
    <property type="project" value="TreeGrafter"/>
</dbReference>
<comment type="similarity">
    <text evidence="2">Belongs to the PAF1 family.</text>
</comment>
<dbReference type="Pfam" id="PF03985">
    <property type="entry name" value="Paf1"/>
    <property type="match status" value="1"/>
</dbReference>